<evidence type="ECO:0000256" key="1">
    <source>
        <dbReference type="ARBA" id="ARBA00001946"/>
    </source>
</evidence>
<dbReference type="RefSeq" id="WP_263545434.1">
    <property type="nucleotide sequence ID" value="NZ_JAOVZO020000017.1"/>
</dbReference>
<keyword evidence="2 6" id="KW-0808">Transferase</keyword>
<evidence type="ECO:0000313" key="7">
    <source>
        <dbReference type="Proteomes" id="UP001139971"/>
    </source>
</evidence>
<dbReference type="SUPFAM" id="SSF52374">
    <property type="entry name" value="Nucleotidylyl transferase"/>
    <property type="match status" value="1"/>
</dbReference>
<dbReference type="GO" id="GO:0000309">
    <property type="term" value="F:nicotinamide-nucleotide adenylyltransferase activity"/>
    <property type="evidence" value="ECO:0007669"/>
    <property type="project" value="UniProtKB-EC"/>
</dbReference>
<dbReference type="NCBIfam" id="NF003786">
    <property type="entry name" value="PRK05379.1-2"/>
    <property type="match status" value="1"/>
</dbReference>
<dbReference type="InterPro" id="IPR000086">
    <property type="entry name" value="NUDIX_hydrolase_dom"/>
</dbReference>
<dbReference type="InterPro" id="IPR004821">
    <property type="entry name" value="Cyt_trans-like"/>
</dbReference>
<keyword evidence="4 6" id="KW-0378">Hydrolase</keyword>
<dbReference type="PROSITE" id="PS51462">
    <property type="entry name" value="NUDIX"/>
    <property type="match status" value="1"/>
</dbReference>
<dbReference type="NCBIfam" id="TIGR00125">
    <property type="entry name" value="cyt_tran_rel"/>
    <property type="match status" value="1"/>
</dbReference>
<accession>A0A9X3YJ45</accession>
<dbReference type="AlphaFoldDB" id="A0A9X3YJ45"/>
<comment type="caution">
    <text evidence="6">The sequence shown here is derived from an EMBL/GenBank/DDBJ whole genome shotgun (WGS) entry which is preliminary data.</text>
</comment>
<feature type="domain" description="Nudix hydrolase" evidence="5">
    <location>
        <begin position="206"/>
        <end position="342"/>
    </location>
</feature>
<protein>
    <submittedName>
        <fullName evidence="6">Bifunctional nicotinamide-nucleotide adenylyltransferase/Nudix hydroxylase</fullName>
        <ecNumber evidence="6">2.7.7.1</ecNumber>
        <ecNumber evidence="6">3.6.1.-</ecNumber>
    </submittedName>
</protein>
<dbReference type="EMBL" id="JAOVZO020000017">
    <property type="protein sequence ID" value="MDC8013222.1"/>
    <property type="molecule type" value="Genomic_DNA"/>
</dbReference>
<keyword evidence="7" id="KW-1185">Reference proteome</keyword>
<dbReference type="Gene3D" id="3.90.79.10">
    <property type="entry name" value="Nucleoside Triphosphate Pyrophosphohydrolase"/>
    <property type="match status" value="1"/>
</dbReference>
<dbReference type="InterPro" id="IPR020084">
    <property type="entry name" value="NUDIX_hydrolase_CS"/>
</dbReference>
<organism evidence="6 7">
    <name type="scientific">Tahibacter soli</name>
    <dbReference type="NCBI Taxonomy" id="2983605"/>
    <lineage>
        <taxon>Bacteria</taxon>
        <taxon>Pseudomonadati</taxon>
        <taxon>Pseudomonadota</taxon>
        <taxon>Gammaproteobacteria</taxon>
        <taxon>Lysobacterales</taxon>
        <taxon>Rhodanobacteraceae</taxon>
        <taxon>Tahibacter</taxon>
    </lineage>
</organism>
<dbReference type="Pfam" id="PF01467">
    <property type="entry name" value="CTP_transf_like"/>
    <property type="match status" value="1"/>
</dbReference>
<reference evidence="6" key="1">
    <citation type="submission" date="2023-02" db="EMBL/GenBank/DDBJ databases">
        <title>Tahibacter soli sp. nov. isolated from soil.</title>
        <authorList>
            <person name="Baek J.H."/>
            <person name="Lee J.K."/>
            <person name="Choi D.G."/>
            <person name="Jeon C.O."/>
        </authorList>
    </citation>
    <scope>NUCLEOTIDE SEQUENCE</scope>
    <source>
        <strain evidence="6">BL</strain>
    </source>
</reference>
<name>A0A9X3YJ45_9GAMM</name>
<dbReference type="EC" id="3.6.1.-" evidence="6"/>
<dbReference type="CDD" id="cd18873">
    <property type="entry name" value="NUDIX_NadM_like"/>
    <property type="match status" value="1"/>
</dbReference>
<evidence type="ECO:0000256" key="2">
    <source>
        <dbReference type="ARBA" id="ARBA00022679"/>
    </source>
</evidence>
<dbReference type="PROSITE" id="PS00893">
    <property type="entry name" value="NUDIX_BOX"/>
    <property type="match status" value="1"/>
</dbReference>
<comment type="cofactor">
    <cofactor evidence="1">
        <name>Mg(2+)</name>
        <dbReference type="ChEBI" id="CHEBI:18420"/>
    </cofactor>
</comment>
<sequence>MLMRYDYLVFIGRFEPYHNGHHAVVRHALTLARKVIVLVGSARKPRTTTNPWNANEREVMIRAALGGDADRVLLRALPDHLYNEAAWIGGVQREVAAAIADDGGASDATVGLTGFDKDASSYYLREFPQWELAAVQYSAVLSATEIREHLFSADEGGQLLIRANVPTPVAAMLEAFRRTPAFAQLSREFTFLKNYRKAWEAAPYPPTFVTVDAIVVHSGHVLVVRRGAEPGKGLWALPGGFVGQTETLLDACLRELREETRLKLPAPVLKGSLKAQRVFDHPQRSQRGRTITHAFHFEFASGELPPVRGADDADKARWIPLAQALDLEDQFYDDHYHILQFFLGVA</sequence>
<keyword evidence="3 6" id="KW-0548">Nucleotidyltransferase</keyword>
<dbReference type="Pfam" id="PF00293">
    <property type="entry name" value="NUDIX"/>
    <property type="match status" value="1"/>
</dbReference>
<dbReference type="NCBIfam" id="NF003788">
    <property type="entry name" value="PRK05379.1-5"/>
    <property type="match status" value="1"/>
</dbReference>
<evidence type="ECO:0000313" key="6">
    <source>
        <dbReference type="EMBL" id="MDC8013222.1"/>
    </source>
</evidence>
<dbReference type="Gene3D" id="3.40.50.620">
    <property type="entry name" value="HUPs"/>
    <property type="match status" value="1"/>
</dbReference>
<proteinExistence type="predicted"/>
<dbReference type="SUPFAM" id="SSF55811">
    <property type="entry name" value="Nudix"/>
    <property type="match status" value="1"/>
</dbReference>
<evidence type="ECO:0000256" key="4">
    <source>
        <dbReference type="ARBA" id="ARBA00022801"/>
    </source>
</evidence>
<dbReference type="InterPro" id="IPR015797">
    <property type="entry name" value="NUDIX_hydrolase-like_dom_sf"/>
</dbReference>
<dbReference type="PANTHER" id="PTHR21342:SF0">
    <property type="entry name" value="BIFUNCTIONAL NMN ADENYLYLTRANSFERASE_NUDIX HYDROLASE"/>
    <property type="match status" value="1"/>
</dbReference>
<dbReference type="GO" id="GO:0016787">
    <property type="term" value="F:hydrolase activity"/>
    <property type="evidence" value="ECO:0007669"/>
    <property type="project" value="UniProtKB-KW"/>
</dbReference>
<dbReference type="Proteomes" id="UP001139971">
    <property type="component" value="Unassembled WGS sequence"/>
</dbReference>
<dbReference type="PANTHER" id="PTHR21342">
    <property type="entry name" value="PHOSPHOPANTETHEINE ADENYLYLTRANSFERASE"/>
    <property type="match status" value="1"/>
</dbReference>
<gene>
    <name evidence="6" type="ORF">OD750_011800</name>
</gene>
<evidence type="ECO:0000259" key="5">
    <source>
        <dbReference type="PROSITE" id="PS51462"/>
    </source>
</evidence>
<evidence type="ECO:0000256" key="3">
    <source>
        <dbReference type="ARBA" id="ARBA00022695"/>
    </source>
</evidence>
<dbReference type="InterPro" id="IPR014729">
    <property type="entry name" value="Rossmann-like_a/b/a_fold"/>
</dbReference>
<dbReference type="EC" id="2.7.7.1" evidence="6"/>